<dbReference type="eggNOG" id="ENOG503069X">
    <property type="taxonomic scope" value="Bacteria"/>
</dbReference>
<feature type="region of interest" description="Disordered" evidence="1">
    <location>
        <begin position="278"/>
        <end position="328"/>
    </location>
</feature>
<evidence type="ECO:0000313" key="3">
    <source>
        <dbReference type="EMBL" id="EOW83628.1"/>
    </source>
</evidence>
<reference evidence="3 5" key="2">
    <citation type="submission" date="2013-03" db="EMBL/GenBank/DDBJ databases">
        <title>The Genome Sequence of Enterococcus gilvus ATCC BAA-350 (PacBio/Illumina hybrid assembly).</title>
        <authorList>
            <consortium name="The Broad Institute Genomics Platform"/>
            <consortium name="The Broad Institute Genome Sequencing Center for Infectious Disease"/>
            <person name="Earl A."/>
            <person name="Russ C."/>
            <person name="Gilmore M."/>
            <person name="Surin D."/>
            <person name="Walker B."/>
            <person name="Young S."/>
            <person name="Zeng Q."/>
            <person name="Gargeya S."/>
            <person name="Fitzgerald M."/>
            <person name="Haas B."/>
            <person name="Abouelleil A."/>
            <person name="Allen A.W."/>
            <person name="Alvarado L."/>
            <person name="Arachchi H.M."/>
            <person name="Berlin A.M."/>
            <person name="Chapman S.B."/>
            <person name="Gainer-Dewar J."/>
            <person name="Goldberg J."/>
            <person name="Griggs A."/>
            <person name="Gujja S."/>
            <person name="Hansen M."/>
            <person name="Howarth C."/>
            <person name="Imamovic A."/>
            <person name="Ireland A."/>
            <person name="Larimer J."/>
            <person name="McCowan C."/>
            <person name="Murphy C."/>
            <person name="Pearson M."/>
            <person name="Poon T.W."/>
            <person name="Priest M."/>
            <person name="Roberts A."/>
            <person name="Saif S."/>
            <person name="Shea T."/>
            <person name="Sisk P."/>
            <person name="Sykes S."/>
            <person name="Wortman J."/>
            <person name="Nusbaum C."/>
            <person name="Birren B."/>
        </authorList>
    </citation>
    <scope>NUCLEOTIDE SEQUENCE [LARGE SCALE GENOMIC DNA]</scope>
    <source>
        <strain evidence="3 5">ATCC BAA-350</strain>
    </source>
</reference>
<dbReference type="EMBL" id="ASWH01000001">
    <property type="protein sequence ID" value="EOW83628.1"/>
    <property type="molecule type" value="Genomic_DNA"/>
</dbReference>
<dbReference type="HOGENOM" id="CLU_057669_1_0_9"/>
<dbReference type="PATRIC" id="fig|1158614.3.peg.1013"/>
<dbReference type="Proteomes" id="UP000013750">
    <property type="component" value="Unassembled WGS sequence"/>
</dbReference>
<dbReference type="OrthoDB" id="2195232at2"/>
<accession>R2XQI4</accession>
<keyword evidence="5" id="KW-1185">Reference proteome</keyword>
<reference evidence="2 4" key="1">
    <citation type="submission" date="2013-02" db="EMBL/GenBank/DDBJ databases">
        <title>The Genome Sequence of Enterococcus gilvus ATCC BAA-350.</title>
        <authorList>
            <consortium name="The Broad Institute Genome Sequencing Platform"/>
            <consortium name="The Broad Institute Genome Sequencing Center for Infectious Disease"/>
            <person name="Earl A.M."/>
            <person name="Gilmore M.S."/>
            <person name="Lebreton F."/>
            <person name="Walker B."/>
            <person name="Young S.K."/>
            <person name="Zeng Q."/>
            <person name="Gargeya S."/>
            <person name="Fitzgerald M."/>
            <person name="Haas B."/>
            <person name="Abouelleil A."/>
            <person name="Alvarado L."/>
            <person name="Arachchi H.M."/>
            <person name="Berlin A.M."/>
            <person name="Chapman S.B."/>
            <person name="Dewar J."/>
            <person name="Goldberg J."/>
            <person name="Griggs A."/>
            <person name="Gujja S."/>
            <person name="Hansen M."/>
            <person name="Howarth C."/>
            <person name="Imamovic A."/>
            <person name="Larimer J."/>
            <person name="McCowan C."/>
            <person name="Murphy C."/>
            <person name="Neiman D."/>
            <person name="Pearson M."/>
            <person name="Priest M."/>
            <person name="Roberts A."/>
            <person name="Saif S."/>
            <person name="Shea T."/>
            <person name="Sisk P."/>
            <person name="Sykes S."/>
            <person name="Wortman J."/>
            <person name="Nusbaum C."/>
            <person name="Birren B."/>
        </authorList>
    </citation>
    <scope>NUCLEOTIDE SEQUENCE [LARGE SCALE GENOMIC DNA]</scope>
    <source>
        <strain evidence="2 4">ATCC BAA-350</strain>
    </source>
</reference>
<organism evidence="2 4">
    <name type="scientific">Enterococcus gilvus ATCC BAA-350</name>
    <dbReference type="NCBI Taxonomy" id="1158614"/>
    <lineage>
        <taxon>Bacteria</taxon>
        <taxon>Bacillati</taxon>
        <taxon>Bacillota</taxon>
        <taxon>Bacilli</taxon>
        <taxon>Lactobacillales</taxon>
        <taxon>Enterococcaceae</taxon>
        <taxon>Enterococcus</taxon>
    </lineage>
</organism>
<protein>
    <submittedName>
        <fullName evidence="2">Uncharacterized protein</fullName>
    </submittedName>
</protein>
<gene>
    <name evidence="3" type="ORF">I592_02987</name>
    <name evidence="2" type="ORF">UKC_00983</name>
</gene>
<evidence type="ECO:0000313" key="5">
    <source>
        <dbReference type="Proteomes" id="UP000014160"/>
    </source>
</evidence>
<comment type="caution">
    <text evidence="2">The sequence shown here is derived from an EMBL/GenBank/DDBJ whole genome shotgun (WGS) entry which is preliminary data.</text>
</comment>
<feature type="compositionally biased region" description="Basic and acidic residues" evidence="1">
    <location>
        <begin position="283"/>
        <end position="305"/>
    </location>
</feature>
<feature type="compositionally biased region" description="Basic residues" evidence="1">
    <location>
        <begin position="315"/>
        <end position="328"/>
    </location>
</feature>
<dbReference type="Proteomes" id="UP000014160">
    <property type="component" value="Unassembled WGS sequence"/>
</dbReference>
<dbReference type="RefSeq" id="WP_010779431.1">
    <property type="nucleotide sequence ID" value="NZ_ASWH01000001.1"/>
</dbReference>
<name>R2XQI4_9ENTE</name>
<evidence type="ECO:0000313" key="4">
    <source>
        <dbReference type="Proteomes" id="UP000013750"/>
    </source>
</evidence>
<sequence length="328" mass="37614">MQTKPLSKRQLFTMKPKSLAKRVQDSYQETQNTAFIIECLVAIMVRQALCREEFTQPLIPLIRELFLTKAADPTMRRFSPFFEVFFDESEWRSIVARIFNQQQEYHAAAKAVKKINVYLTEKRERHDTNTVSVFNLTSVFKDAKGKRHTWTLRDVDAARSENDTAALLKVLTSLTILETNGTRQFAEYVRCKRFETSVDMVHEEAQEEVVAEVQAEAPKAPSQKPAVTKKRPVTHGEMLPQQAMTEDTAPAATAVAVEEEFVDQETYELAEAAVAAIARGKKKPVDFRKPKSEKQKEQENKEMLLRRQKTNSGKRSSKTSGKRKKKRK</sequence>
<proteinExistence type="predicted"/>
<evidence type="ECO:0000256" key="1">
    <source>
        <dbReference type="SAM" id="MobiDB-lite"/>
    </source>
</evidence>
<dbReference type="EMBL" id="AJDQ01000006">
    <property type="protein sequence ID" value="EOI56798.1"/>
    <property type="molecule type" value="Genomic_DNA"/>
</dbReference>
<evidence type="ECO:0000313" key="2">
    <source>
        <dbReference type="EMBL" id="EOI56798.1"/>
    </source>
</evidence>
<dbReference type="AlphaFoldDB" id="R2XQI4"/>